<sequence>MLDIYRYMYYIVGMHIHIVPNRGSRPTILLRESYREGKKVKKRTMANLSHLPMHQVELLRAVFQGADLQPAGLGFVVERSQPHGHVEAVHRMMARLGLPGLIAGKSCPERDRVLALIAARILDPQTRLATTRSGQPLRLPTPSAWP</sequence>
<reference evidence="1" key="2">
    <citation type="journal article" date="2014" name="ISME J.">
        <title>Microbial stratification in low pH oxic and suboxic macroscopic growths along an acid mine drainage.</title>
        <authorList>
            <person name="Mendez-Garcia C."/>
            <person name="Mesa V."/>
            <person name="Sprenger R.R."/>
            <person name="Richter M."/>
            <person name="Diez M.S."/>
            <person name="Solano J."/>
            <person name="Bargiela R."/>
            <person name="Golyshina O.V."/>
            <person name="Manteca A."/>
            <person name="Ramos J.L."/>
            <person name="Gallego J.R."/>
            <person name="Llorente I."/>
            <person name="Martins Dos Santos V.A."/>
            <person name="Jensen O.N."/>
            <person name="Pelaez A.I."/>
            <person name="Sanchez J."/>
            <person name="Ferrer M."/>
        </authorList>
    </citation>
    <scope>NUCLEOTIDE SEQUENCE</scope>
</reference>
<reference evidence="1" key="1">
    <citation type="submission" date="2013-08" db="EMBL/GenBank/DDBJ databases">
        <authorList>
            <person name="Mendez C."/>
            <person name="Richter M."/>
            <person name="Ferrer M."/>
            <person name="Sanchez J."/>
        </authorList>
    </citation>
    <scope>NUCLEOTIDE SEQUENCE</scope>
</reference>
<proteinExistence type="predicted"/>
<gene>
    <name evidence="1" type="ORF">B2A_02349</name>
</gene>
<comment type="caution">
    <text evidence="1">The sequence shown here is derived from an EMBL/GenBank/DDBJ whole genome shotgun (WGS) entry which is preliminary data.</text>
</comment>
<accession>T1B4C6</accession>
<dbReference type="AlphaFoldDB" id="T1B4C6"/>
<dbReference type="EMBL" id="AUZZ01001608">
    <property type="protein sequence ID" value="EQD63433.1"/>
    <property type="molecule type" value="Genomic_DNA"/>
</dbReference>
<organism evidence="1">
    <name type="scientific">mine drainage metagenome</name>
    <dbReference type="NCBI Taxonomy" id="410659"/>
    <lineage>
        <taxon>unclassified sequences</taxon>
        <taxon>metagenomes</taxon>
        <taxon>ecological metagenomes</taxon>
    </lineage>
</organism>
<evidence type="ECO:0000313" key="1">
    <source>
        <dbReference type="EMBL" id="EQD63433.1"/>
    </source>
</evidence>
<name>T1B4C6_9ZZZZ</name>
<protein>
    <submittedName>
        <fullName evidence="1">Transposase, IS4 family protein</fullName>
    </submittedName>
</protein>